<feature type="transmembrane region" description="Helical" evidence="5">
    <location>
        <begin position="257"/>
        <end position="278"/>
    </location>
</feature>
<keyword evidence="2 5" id="KW-0812">Transmembrane</keyword>
<reference evidence="7 8" key="1">
    <citation type="journal article" date="2018" name="Mol. Genet. Genomics">
        <title>The red deer Cervus elaphus genome CerEla1.0: sequencing, annotating, genes, and chromosomes.</title>
        <authorList>
            <person name="Bana N.A."/>
            <person name="Nyiri A."/>
            <person name="Nagy J."/>
            <person name="Frank K."/>
            <person name="Nagy T."/>
            <person name="Steger V."/>
            <person name="Schiller M."/>
            <person name="Lakatos P."/>
            <person name="Sugar L."/>
            <person name="Horn P."/>
            <person name="Barta E."/>
            <person name="Orosz L."/>
        </authorList>
    </citation>
    <scope>NUCLEOTIDE SEQUENCE [LARGE SCALE GENOMIC DNA]</scope>
    <source>
        <strain evidence="7">Hungarian</strain>
    </source>
</reference>
<organism evidence="7 8">
    <name type="scientific">Cervus elaphus hippelaphus</name>
    <name type="common">European red deer</name>
    <dbReference type="NCBI Taxonomy" id="46360"/>
    <lineage>
        <taxon>Eukaryota</taxon>
        <taxon>Metazoa</taxon>
        <taxon>Chordata</taxon>
        <taxon>Craniata</taxon>
        <taxon>Vertebrata</taxon>
        <taxon>Euteleostomi</taxon>
        <taxon>Mammalia</taxon>
        <taxon>Eutheria</taxon>
        <taxon>Laurasiatheria</taxon>
        <taxon>Artiodactyla</taxon>
        <taxon>Ruminantia</taxon>
        <taxon>Pecora</taxon>
        <taxon>Cervidae</taxon>
        <taxon>Cervinae</taxon>
        <taxon>Cervus</taxon>
    </lineage>
</organism>
<keyword evidence="4 5" id="KW-0472">Membrane</keyword>
<proteinExistence type="predicted"/>
<feature type="transmembrane region" description="Helical" evidence="5">
    <location>
        <begin position="127"/>
        <end position="146"/>
    </location>
</feature>
<dbReference type="GO" id="GO:0005886">
    <property type="term" value="C:plasma membrane"/>
    <property type="evidence" value="ECO:0007669"/>
    <property type="project" value="TreeGrafter"/>
</dbReference>
<dbReference type="Proteomes" id="UP000242450">
    <property type="component" value="Chromosome 4"/>
</dbReference>
<dbReference type="Pfam" id="PF00324">
    <property type="entry name" value="AA_permease"/>
    <property type="match status" value="1"/>
</dbReference>
<dbReference type="Gene3D" id="1.20.1740.10">
    <property type="entry name" value="Amino acid/polyamine transporter I"/>
    <property type="match status" value="2"/>
</dbReference>
<evidence type="ECO:0000256" key="5">
    <source>
        <dbReference type="SAM" id="Phobius"/>
    </source>
</evidence>
<dbReference type="EMBL" id="MKHE01000004">
    <property type="protein sequence ID" value="OWK15601.1"/>
    <property type="molecule type" value="Genomic_DNA"/>
</dbReference>
<keyword evidence="3 5" id="KW-1133">Transmembrane helix</keyword>
<feature type="transmembrane region" description="Helical" evidence="5">
    <location>
        <begin position="158"/>
        <end position="188"/>
    </location>
</feature>
<comment type="caution">
    <text evidence="7">The sequence shown here is derived from an EMBL/GenBank/DDBJ whole genome shotgun (WGS) entry which is preliminary data.</text>
</comment>
<evidence type="ECO:0000259" key="6">
    <source>
        <dbReference type="Pfam" id="PF00324"/>
    </source>
</evidence>
<dbReference type="InterPro" id="IPR004841">
    <property type="entry name" value="AA-permease/SLC12A_dom"/>
</dbReference>
<dbReference type="PANTHER" id="PTHR43243">
    <property type="entry name" value="INNER MEMBRANE TRANSPORTER YGJI-RELATED"/>
    <property type="match status" value="1"/>
</dbReference>
<comment type="subcellular location">
    <subcellularLocation>
        <location evidence="1">Membrane</location>
        <topology evidence="1">Multi-pass membrane protein</topology>
    </subcellularLocation>
</comment>
<name>A0A212DBI5_CEREH</name>
<keyword evidence="8" id="KW-1185">Reference proteome</keyword>
<feature type="transmembrane region" description="Helical" evidence="5">
    <location>
        <begin position="200"/>
        <end position="222"/>
    </location>
</feature>
<dbReference type="OrthoDB" id="9711247at2759"/>
<evidence type="ECO:0000256" key="2">
    <source>
        <dbReference type="ARBA" id="ARBA00022692"/>
    </source>
</evidence>
<evidence type="ECO:0000313" key="8">
    <source>
        <dbReference type="Proteomes" id="UP000242450"/>
    </source>
</evidence>
<dbReference type="AlphaFoldDB" id="A0A212DBI5"/>
<dbReference type="PANTHER" id="PTHR43243:SF10">
    <property type="entry name" value="MGC138914 PROTEIN"/>
    <property type="match status" value="1"/>
</dbReference>
<evidence type="ECO:0000313" key="7">
    <source>
        <dbReference type="EMBL" id="OWK15601.1"/>
    </source>
</evidence>
<sequence length="304" mass="33218">MSRMLRWYVHQFGQKLVRRRPLEPLKEAESRGASLNTLDLVILGVGKIMRAAIYILIGKMVKYITGPAIVICFLVAALFSLLSGLCYAELWAGVPRSGSAYLYSYVTMGQLLGPLGSGGFVPFGFDGVLHGAALCFYAFVGFDAIVSRGEEALNPHWSIPLGITFSIFICFLAYFGVSASLTLVLPYYQIQPDNPLSQTFLHGGWISARYVLSVGIICAITYRLHSAMFPMSQVVYAMAEDGLLFRGLAQVRAHTDIPIMAIMSSGNLAGVMALLFELSDLVDFLSVVTLLAYTLVAFSVLVLR</sequence>
<feature type="transmembrane region" description="Helical" evidence="5">
    <location>
        <begin position="63"/>
        <end position="88"/>
    </location>
</feature>
<evidence type="ECO:0000256" key="1">
    <source>
        <dbReference type="ARBA" id="ARBA00004141"/>
    </source>
</evidence>
<gene>
    <name evidence="7" type="ORF">Celaphus_00004853</name>
</gene>
<evidence type="ECO:0000256" key="4">
    <source>
        <dbReference type="ARBA" id="ARBA00023136"/>
    </source>
</evidence>
<dbReference type="GO" id="GO:0015171">
    <property type="term" value="F:amino acid transmembrane transporter activity"/>
    <property type="evidence" value="ECO:0007669"/>
    <property type="project" value="TreeGrafter"/>
</dbReference>
<accession>A0A212DBI5</accession>
<protein>
    <recommendedName>
        <fullName evidence="6">Amino acid permease/ SLC12A domain-containing protein</fullName>
    </recommendedName>
</protein>
<evidence type="ECO:0000256" key="3">
    <source>
        <dbReference type="ARBA" id="ARBA00022989"/>
    </source>
</evidence>
<feature type="domain" description="Amino acid permease/ SLC12A" evidence="6">
    <location>
        <begin position="120"/>
        <end position="302"/>
    </location>
</feature>
<feature type="transmembrane region" description="Helical" evidence="5">
    <location>
        <begin position="284"/>
        <end position="303"/>
    </location>
</feature>